<dbReference type="InterPro" id="IPR040570">
    <property type="entry name" value="LAL_C2"/>
</dbReference>
<evidence type="ECO:0000313" key="6">
    <source>
        <dbReference type="EMBL" id="MBT9145928.1"/>
    </source>
</evidence>
<evidence type="ECO:0000256" key="4">
    <source>
        <dbReference type="PROSITE-ProRule" id="PRU00409"/>
    </source>
</evidence>
<dbReference type="PANTHER" id="PTHR43585">
    <property type="entry name" value="FUMIPYRROLE BIOSYNTHESIS PROTEIN C"/>
    <property type="match status" value="1"/>
</dbReference>
<name>A0A9E2BHZ6_PSYF1</name>
<keyword evidence="1 6" id="KW-0436">Ligase</keyword>
<dbReference type="Pfam" id="PF18603">
    <property type="entry name" value="LAL_C2"/>
    <property type="match status" value="1"/>
</dbReference>
<dbReference type="PROSITE" id="PS50975">
    <property type="entry name" value="ATP_GRASP"/>
    <property type="match status" value="1"/>
</dbReference>
<gene>
    <name evidence="6" type="primary">purK_2</name>
    <name evidence="6" type="ORF">DDT42_01806</name>
</gene>
<comment type="caution">
    <text evidence="6">The sequence shown here is derived from an EMBL/GenBank/DDBJ whole genome shotgun (WGS) entry which is preliminary data.</text>
</comment>
<dbReference type="InterPro" id="IPR013815">
    <property type="entry name" value="ATP_grasp_subdomain_1"/>
</dbReference>
<dbReference type="Proteomes" id="UP000811545">
    <property type="component" value="Unassembled WGS sequence"/>
</dbReference>
<keyword evidence="3 4" id="KW-0067">ATP-binding</keyword>
<evidence type="ECO:0000256" key="2">
    <source>
        <dbReference type="ARBA" id="ARBA00022741"/>
    </source>
</evidence>
<dbReference type="PANTHER" id="PTHR43585:SF2">
    <property type="entry name" value="ATP-GRASP ENZYME FSQD"/>
    <property type="match status" value="1"/>
</dbReference>
<evidence type="ECO:0000256" key="1">
    <source>
        <dbReference type="ARBA" id="ARBA00022598"/>
    </source>
</evidence>
<dbReference type="EMBL" id="QLTW01000230">
    <property type="protein sequence ID" value="MBT9145928.1"/>
    <property type="molecule type" value="Genomic_DNA"/>
</dbReference>
<organism evidence="6 7">
    <name type="scientific">Psychracetigena formicireducens</name>
    <dbReference type="NCBI Taxonomy" id="2986056"/>
    <lineage>
        <taxon>Bacteria</taxon>
        <taxon>Bacillati</taxon>
        <taxon>Candidatus Lithacetigenota</taxon>
        <taxon>Candidatus Psychracetigena</taxon>
    </lineage>
</organism>
<dbReference type="Gene3D" id="3.30.470.20">
    <property type="entry name" value="ATP-grasp fold, B domain"/>
    <property type="match status" value="1"/>
</dbReference>
<evidence type="ECO:0000259" key="5">
    <source>
        <dbReference type="PROSITE" id="PS50975"/>
    </source>
</evidence>
<dbReference type="Gene3D" id="3.30.1490.20">
    <property type="entry name" value="ATP-grasp fold, A domain"/>
    <property type="match status" value="1"/>
</dbReference>
<reference evidence="6 7" key="1">
    <citation type="journal article" date="2021" name="bioRxiv">
        <title>Unique metabolic strategies in Hadean analogues reveal hints for primordial physiology.</title>
        <authorList>
            <person name="Nobu M.K."/>
            <person name="Nakai R."/>
            <person name="Tamazawa S."/>
            <person name="Mori H."/>
            <person name="Toyoda A."/>
            <person name="Ijiri A."/>
            <person name="Suzuki S."/>
            <person name="Kurokawa K."/>
            <person name="Kamagata Y."/>
            <person name="Tamaki H."/>
        </authorList>
    </citation>
    <scope>NUCLEOTIDE SEQUENCE [LARGE SCALE GENOMIC DNA]</scope>
    <source>
        <strain evidence="6">BS525</strain>
    </source>
</reference>
<dbReference type="AlphaFoldDB" id="A0A9E2BHZ6"/>
<dbReference type="EC" id="6.3.4.18" evidence="6"/>
<accession>A0A9E2BHZ6</accession>
<dbReference type="GO" id="GO:0034028">
    <property type="term" value="F:5-(carboxyamino)imidazole ribonucleotide synthase activity"/>
    <property type="evidence" value="ECO:0007669"/>
    <property type="project" value="UniProtKB-EC"/>
</dbReference>
<protein>
    <submittedName>
        <fullName evidence="6">N5-carboxyaminoimidazole ribonucleotide synthase</fullName>
        <ecNumber evidence="6">6.3.4.18</ecNumber>
    </submittedName>
</protein>
<dbReference type="InterPro" id="IPR011761">
    <property type="entry name" value="ATP-grasp"/>
</dbReference>
<dbReference type="InterPro" id="IPR052032">
    <property type="entry name" value="ATP-dep_AA_Ligase"/>
</dbReference>
<evidence type="ECO:0000313" key="7">
    <source>
        <dbReference type="Proteomes" id="UP000811545"/>
    </source>
</evidence>
<keyword evidence="2 4" id="KW-0547">Nucleotide-binding</keyword>
<dbReference type="GO" id="GO:0005524">
    <property type="term" value="F:ATP binding"/>
    <property type="evidence" value="ECO:0007669"/>
    <property type="project" value="UniProtKB-UniRule"/>
</dbReference>
<sequence>MIQKFASLLKLPGALNEYQASCVRDKAVMKDMLRKLGYKTMSYQELSSIDDVLKFAEKHDGFPFIVKWRKGLSSKEVYRIENESQLEALQLDYSTGRFIAETYCPYLIWSFDSLVQDGKVVGTFITWLPYTNLSFAEKKEKFAQITVAENPNNIKFDGVKITQNIISELGLKNGYIEIEFFVDLQGQPTVCEFAWRTPGDHMLSNQSIAFDVDVCSLLVDIVVGRKIQPLPLNGKQCVGDMFLPLINGIVTKISSYRDLCDLDGVIDGNVTYKVGDVIESKRQYTSCAGWIQITGQTADEVLSRMLKVYDRFEIVTV</sequence>
<proteinExistence type="predicted"/>
<feature type="domain" description="ATP-grasp" evidence="5">
    <location>
        <begin position="30"/>
        <end position="223"/>
    </location>
</feature>
<evidence type="ECO:0000256" key="3">
    <source>
        <dbReference type="ARBA" id="ARBA00022840"/>
    </source>
</evidence>
<dbReference type="SUPFAM" id="SSF56059">
    <property type="entry name" value="Glutathione synthetase ATP-binding domain-like"/>
    <property type="match status" value="1"/>
</dbReference>
<dbReference type="GO" id="GO:0046872">
    <property type="term" value="F:metal ion binding"/>
    <property type="evidence" value="ECO:0007669"/>
    <property type="project" value="InterPro"/>
</dbReference>